<dbReference type="Proteomes" id="UP000233249">
    <property type="component" value="Unassembled WGS sequence"/>
</dbReference>
<comment type="caution">
    <text evidence="8">The sequence shown here is derived from an EMBL/GenBank/DDBJ whole genome shotgun (WGS) entry which is preliminary data.</text>
</comment>
<organism evidence="8 9">
    <name type="scientific">Corynebacterium mastitidis</name>
    <dbReference type="NCBI Taxonomy" id="161890"/>
    <lineage>
        <taxon>Bacteria</taxon>
        <taxon>Bacillati</taxon>
        <taxon>Actinomycetota</taxon>
        <taxon>Actinomycetes</taxon>
        <taxon>Mycobacteriales</taxon>
        <taxon>Corynebacteriaceae</taxon>
        <taxon>Corynebacterium</taxon>
    </lineage>
</organism>
<dbReference type="Pfam" id="PF03994">
    <property type="entry name" value="DUF350"/>
    <property type="match status" value="1"/>
</dbReference>
<feature type="transmembrane region" description="Helical" evidence="7">
    <location>
        <begin position="6"/>
        <end position="25"/>
    </location>
</feature>
<keyword evidence="6 7" id="KW-0472">Membrane</keyword>
<comment type="similarity">
    <text evidence="2">Belongs to the UPF0719 family.</text>
</comment>
<evidence type="ECO:0000313" key="9">
    <source>
        <dbReference type="Proteomes" id="UP000233249"/>
    </source>
</evidence>
<dbReference type="OrthoDB" id="5191770at2"/>
<reference evidence="8 9" key="1">
    <citation type="submission" date="2017-12" db="EMBL/GenBank/DDBJ databases">
        <title>Corynebacterium mastitidis 16-1433 Genome.</title>
        <authorList>
            <person name="Gulvik C.A."/>
        </authorList>
    </citation>
    <scope>NUCLEOTIDE SEQUENCE [LARGE SCALE GENOMIC DNA]</scope>
    <source>
        <strain evidence="8 9">16-1433</strain>
    </source>
</reference>
<proteinExistence type="inferred from homology"/>
<evidence type="ECO:0000256" key="2">
    <source>
        <dbReference type="ARBA" id="ARBA00005779"/>
    </source>
</evidence>
<dbReference type="GO" id="GO:0005886">
    <property type="term" value="C:plasma membrane"/>
    <property type="evidence" value="ECO:0007669"/>
    <property type="project" value="UniProtKB-SubCell"/>
</dbReference>
<evidence type="ECO:0000256" key="3">
    <source>
        <dbReference type="ARBA" id="ARBA00022475"/>
    </source>
</evidence>
<dbReference type="RefSeq" id="WP_101174229.1">
    <property type="nucleotide sequence ID" value="NZ_JAKRKB010000004.1"/>
</dbReference>
<accession>A0A2N0X5J6</accession>
<evidence type="ECO:0000256" key="7">
    <source>
        <dbReference type="SAM" id="Phobius"/>
    </source>
</evidence>
<gene>
    <name evidence="8" type="ORF">CXB45_09560</name>
</gene>
<name>A0A2N0X5J6_9CORY</name>
<evidence type="ECO:0000256" key="1">
    <source>
        <dbReference type="ARBA" id="ARBA00004651"/>
    </source>
</evidence>
<evidence type="ECO:0000256" key="4">
    <source>
        <dbReference type="ARBA" id="ARBA00022692"/>
    </source>
</evidence>
<comment type="subcellular location">
    <subcellularLocation>
        <location evidence="1">Cell membrane</location>
        <topology evidence="1">Multi-pass membrane protein</topology>
    </subcellularLocation>
</comment>
<dbReference type="AlphaFoldDB" id="A0A2N0X5J6"/>
<evidence type="ECO:0000256" key="6">
    <source>
        <dbReference type="ARBA" id="ARBA00023136"/>
    </source>
</evidence>
<keyword evidence="5 7" id="KW-1133">Transmembrane helix</keyword>
<feature type="transmembrane region" description="Helical" evidence="7">
    <location>
        <begin position="79"/>
        <end position="100"/>
    </location>
</feature>
<dbReference type="STRING" id="1121365.GCA_000375365_00169"/>
<sequence>MSGLVGSVAYFALSCAILLVGFGILDLLTPGKLVRLVFEHHLPNAAMIAGAQQVSLGIIVCGAIAHSPAELGPGLATTAAYAGVGLVLQAVALVVMEVLIPVRLRGLVEDRRLRPATVVICVTLVVVAAINAACMS</sequence>
<dbReference type="EMBL" id="PJAF01000033">
    <property type="protein sequence ID" value="PKF67970.1"/>
    <property type="molecule type" value="Genomic_DNA"/>
</dbReference>
<evidence type="ECO:0000256" key="5">
    <source>
        <dbReference type="ARBA" id="ARBA00022989"/>
    </source>
</evidence>
<evidence type="ECO:0000313" key="8">
    <source>
        <dbReference type="EMBL" id="PKF67970.1"/>
    </source>
</evidence>
<protein>
    <submittedName>
        <fullName evidence="8">DUF350 domain-containing protein</fullName>
    </submittedName>
</protein>
<keyword evidence="4 7" id="KW-0812">Transmembrane</keyword>
<keyword evidence="3" id="KW-1003">Cell membrane</keyword>
<feature type="transmembrane region" description="Helical" evidence="7">
    <location>
        <begin position="46"/>
        <end position="67"/>
    </location>
</feature>
<feature type="transmembrane region" description="Helical" evidence="7">
    <location>
        <begin position="112"/>
        <end position="133"/>
    </location>
</feature>
<dbReference type="InterPro" id="IPR007140">
    <property type="entry name" value="DUF350"/>
</dbReference>